<feature type="transmembrane region" description="Helical" evidence="5">
    <location>
        <begin position="315"/>
        <end position="337"/>
    </location>
</feature>
<feature type="transmembrane region" description="Helical" evidence="5">
    <location>
        <begin position="218"/>
        <end position="236"/>
    </location>
</feature>
<keyword evidence="2 5" id="KW-0812">Transmembrane</keyword>
<feature type="domain" description="O-antigen ligase-related" evidence="6">
    <location>
        <begin position="176"/>
        <end position="327"/>
    </location>
</feature>
<gene>
    <name evidence="7" type="ORF">GCM10007913_32410</name>
</gene>
<evidence type="ECO:0000256" key="3">
    <source>
        <dbReference type="ARBA" id="ARBA00022989"/>
    </source>
</evidence>
<evidence type="ECO:0000256" key="4">
    <source>
        <dbReference type="ARBA" id="ARBA00023136"/>
    </source>
</evidence>
<evidence type="ECO:0000256" key="5">
    <source>
        <dbReference type="SAM" id="Phobius"/>
    </source>
</evidence>
<keyword evidence="3 5" id="KW-1133">Transmembrane helix</keyword>
<organism evidence="7 8">
    <name type="scientific">Devosia yakushimensis</name>
    <dbReference type="NCBI Taxonomy" id="470028"/>
    <lineage>
        <taxon>Bacteria</taxon>
        <taxon>Pseudomonadati</taxon>
        <taxon>Pseudomonadota</taxon>
        <taxon>Alphaproteobacteria</taxon>
        <taxon>Hyphomicrobiales</taxon>
        <taxon>Devosiaceae</taxon>
        <taxon>Devosia</taxon>
    </lineage>
</organism>
<feature type="transmembrane region" description="Helical" evidence="5">
    <location>
        <begin position="79"/>
        <end position="99"/>
    </location>
</feature>
<name>A0ABQ5UI75_9HYPH</name>
<reference evidence="7" key="1">
    <citation type="journal article" date="2014" name="Int. J. Syst. Evol. Microbiol.">
        <title>Complete genome of a new Firmicutes species belonging to the dominant human colonic microbiota ('Ruminococcus bicirculans') reveals two chromosomes and a selective capacity to utilize plant glucans.</title>
        <authorList>
            <consortium name="NISC Comparative Sequencing Program"/>
            <person name="Wegmann U."/>
            <person name="Louis P."/>
            <person name="Goesmann A."/>
            <person name="Henrissat B."/>
            <person name="Duncan S.H."/>
            <person name="Flint H.J."/>
        </authorList>
    </citation>
    <scope>NUCLEOTIDE SEQUENCE</scope>
    <source>
        <strain evidence="7">NBRC 103855</strain>
    </source>
</reference>
<reference evidence="7" key="2">
    <citation type="submission" date="2023-01" db="EMBL/GenBank/DDBJ databases">
        <title>Draft genome sequence of Devosia yakushimensis strain NBRC 103855.</title>
        <authorList>
            <person name="Sun Q."/>
            <person name="Mori K."/>
        </authorList>
    </citation>
    <scope>NUCLEOTIDE SEQUENCE</scope>
    <source>
        <strain evidence="7">NBRC 103855</strain>
    </source>
</reference>
<accession>A0ABQ5UI75</accession>
<keyword evidence="8" id="KW-1185">Reference proteome</keyword>
<evidence type="ECO:0000313" key="8">
    <source>
        <dbReference type="Proteomes" id="UP001161406"/>
    </source>
</evidence>
<dbReference type="InterPro" id="IPR007016">
    <property type="entry name" value="O-antigen_ligase-rel_domated"/>
</dbReference>
<dbReference type="InterPro" id="IPR051533">
    <property type="entry name" value="WaaL-like"/>
</dbReference>
<comment type="caution">
    <text evidence="7">The sequence shown here is derived from an EMBL/GenBank/DDBJ whole genome shotgun (WGS) entry which is preliminary data.</text>
</comment>
<dbReference type="Pfam" id="PF04932">
    <property type="entry name" value="Wzy_C"/>
    <property type="match status" value="1"/>
</dbReference>
<feature type="transmembrane region" description="Helical" evidence="5">
    <location>
        <begin position="169"/>
        <end position="186"/>
    </location>
</feature>
<feature type="transmembrane region" description="Helical" evidence="5">
    <location>
        <begin position="28"/>
        <end position="44"/>
    </location>
</feature>
<dbReference type="Proteomes" id="UP001161406">
    <property type="component" value="Unassembled WGS sequence"/>
</dbReference>
<feature type="transmembrane region" description="Helical" evidence="5">
    <location>
        <begin position="111"/>
        <end position="132"/>
    </location>
</feature>
<evidence type="ECO:0000256" key="2">
    <source>
        <dbReference type="ARBA" id="ARBA00022692"/>
    </source>
</evidence>
<feature type="transmembrane region" description="Helical" evidence="5">
    <location>
        <begin position="56"/>
        <end position="73"/>
    </location>
</feature>
<comment type="subcellular location">
    <subcellularLocation>
        <location evidence="1">Membrane</location>
        <topology evidence="1">Multi-pass membrane protein</topology>
    </subcellularLocation>
</comment>
<feature type="transmembrane region" description="Helical" evidence="5">
    <location>
        <begin position="144"/>
        <end position="162"/>
    </location>
</feature>
<protein>
    <recommendedName>
        <fullName evidence="6">O-antigen ligase-related domain-containing protein</fullName>
    </recommendedName>
</protein>
<evidence type="ECO:0000259" key="6">
    <source>
        <dbReference type="Pfam" id="PF04932"/>
    </source>
</evidence>
<proteinExistence type="predicted"/>
<keyword evidence="4 5" id="KW-0472">Membrane</keyword>
<dbReference type="EMBL" id="BSNG01000001">
    <property type="protein sequence ID" value="GLQ11309.1"/>
    <property type="molecule type" value="Genomic_DNA"/>
</dbReference>
<dbReference type="PANTHER" id="PTHR37422">
    <property type="entry name" value="TEICHURONIC ACID BIOSYNTHESIS PROTEIN TUAE"/>
    <property type="match status" value="1"/>
</dbReference>
<sequence length="398" mass="41898">MIVAFLAWATLLAGLTLPSFAPEISNVTILALMAAGLLHLFWVPERMHLLRQPASWMPLLAALLLLVAFSITAKSPLHVAAFLTLIHLYMVVPMSGLLIRLGGALTLDRIGFFALAGAAGGFAVAAIDVYVFGSSRGGLVNNPIHLADITLALGFVALVGLWSGSRWRLVFLAGPALSVGTVLLTASRGPMVAASLMLLTAALAMCFSWLPAYRRMRVIGGCLLVCIIMAALLVLTDAPDVPAIERIMALLHGGIAGDTSASERLIMYRSAFNAFLASPLVGHGLIDYPMAAAAYAPAGSEFPIYDHLHNDIADFGVAGGILGLAAYGLFLWAPIAGARRVEGALRMPLLYLGSVTTIGYFSMGMTNAVIGLRWPDIVLATVLALIVTLSNRPQGAQA</sequence>
<evidence type="ECO:0000313" key="7">
    <source>
        <dbReference type="EMBL" id="GLQ11309.1"/>
    </source>
</evidence>
<feature type="transmembrane region" description="Helical" evidence="5">
    <location>
        <begin position="192"/>
        <end position="211"/>
    </location>
</feature>
<evidence type="ECO:0000256" key="1">
    <source>
        <dbReference type="ARBA" id="ARBA00004141"/>
    </source>
</evidence>
<dbReference type="PANTHER" id="PTHR37422:SF13">
    <property type="entry name" value="LIPOPOLYSACCHARIDE BIOSYNTHESIS PROTEIN PA4999-RELATED"/>
    <property type="match status" value="1"/>
</dbReference>
<feature type="transmembrane region" description="Helical" evidence="5">
    <location>
        <begin position="349"/>
        <end position="366"/>
    </location>
</feature>